<evidence type="ECO:0000313" key="4">
    <source>
        <dbReference type="Proteomes" id="UP000266260"/>
    </source>
</evidence>
<evidence type="ECO:0000313" key="5">
    <source>
        <dbReference type="Proteomes" id="UP000266489"/>
    </source>
</evidence>
<comment type="caution">
    <text evidence="2">The sequence shown here is derived from an EMBL/GenBank/DDBJ whole genome shotgun (WGS) entry which is preliminary data.</text>
</comment>
<feature type="domain" description="Cupin type-2" evidence="1">
    <location>
        <begin position="41"/>
        <end position="108"/>
    </location>
</feature>
<dbReference type="AlphaFoldDB" id="A0A398CZT3"/>
<dbReference type="RefSeq" id="WP_119119153.1">
    <property type="nucleotide sequence ID" value="NZ_QXIT01000083.1"/>
</dbReference>
<reference evidence="4 5" key="1">
    <citation type="submission" date="2018-09" db="EMBL/GenBank/DDBJ databases">
        <title>Discovery and Ecogenomic Context for Candidatus Cryosericales, a Global Caldiserica Order Active in Thawing Permafrost.</title>
        <authorList>
            <person name="Martinez M.A."/>
            <person name="Woodcroft B.J."/>
            <person name="Ignacio Espinoza J.C."/>
            <person name="Zayed A."/>
            <person name="Singleton C.M."/>
            <person name="Boyd J."/>
            <person name="Li Y.-F."/>
            <person name="Purvine S."/>
            <person name="Maughan H."/>
            <person name="Hodgkins S.B."/>
            <person name="Anderson D."/>
            <person name="Sederholm M."/>
            <person name="Temperton B."/>
            <person name="Saleska S.R."/>
            <person name="Tyson G.W."/>
            <person name="Rich V.I."/>
        </authorList>
    </citation>
    <scope>NUCLEOTIDE SEQUENCE [LARGE SCALE GENOMIC DNA]</scope>
    <source>
        <strain evidence="3 5">SMC5</strain>
        <strain evidence="2 4">SMC6</strain>
    </source>
</reference>
<dbReference type="InterPro" id="IPR011051">
    <property type="entry name" value="RmlC_Cupin_sf"/>
</dbReference>
<dbReference type="EMBL" id="QXIT01000083">
    <property type="protein sequence ID" value="RIE08185.1"/>
    <property type="molecule type" value="Genomic_DNA"/>
</dbReference>
<dbReference type="SUPFAM" id="SSF51182">
    <property type="entry name" value="RmlC-like cupins"/>
    <property type="match status" value="1"/>
</dbReference>
<dbReference type="InterPro" id="IPR013096">
    <property type="entry name" value="Cupin_2"/>
</dbReference>
<keyword evidence="4" id="KW-1185">Reference proteome</keyword>
<proteinExistence type="predicted"/>
<dbReference type="Proteomes" id="UP000266260">
    <property type="component" value="Unassembled WGS sequence"/>
</dbReference>
<dbReference type="Pfam" id="PF07883">
    <property type="entry name" value="Cupin_2"/>
    <property type="match status" value="1"/>
</dbReference>
<evidence type="ECO:0000313" key="3">
    <source>
        <dbReference type="EMBL" id="RIE15835.1"/>
    </source>
</evidence>
<dbReference type="Gene3D" id="2.60.120.10">
    <property type="entry name" value="Jelly Rolls"/>
    <property type="match status" value="1"/>
</dbReference>
<dbReference type="EMBL" id="QXIU01000011">
    <property type="protein sequence ID" value="RIE15835.1"/>
    <property type="molecule type" value="Genomic_DNA"/>
</dbReference>
<organism evidence="2 4">
    <name type="scientific">Candidatus Cryosericum odellii</name>
    <dbReference type="NCBI Taxonomy" id="2290917"/>
    <lineage>
        <taxon>Bacteria</taxon>
        <taxon>Pseudomonadati</taxon>
        <taxon>Caldisericota/Cryosericota group</taxon>
        <taxon>Candidatus Cryosericota</taxon>
        <taxon>Candidatus Cryosericia</taxon>
        <taxon>Candidatus Cryosericales</taxon>
        <taxon>Candidatus Cryosericaceae</taxon>
        <taxon>Candidatus Cryosericum</taxon>
    </lineage>
</organism>
<dbReference type="OrthoDB" id="9791297at2"/>
<evidence type="ECO:0000313" key="2">
    <source>
        <dbReference type="EMBL" id="RIE08185.1"/>
    </source>
</evidence>
<dbReference type="PANTHER" id="PTHR37694">
    <property type="entry name" value="SLR8022 PROTEIN"/>
    <property type="match status" value="1"/>
</dbReference>
<accession>A0A398CZT3</accession>
<gene>
    <name evidence="3" type="ORF">SMC5_00460</name>
    <name evidence="2" type="ORF">SMC6_04805</name>
</gene>
<dbReference type="InterPro" id="IPR014710">
    <property type="entry name" value="RmlC-like_jellyroll"/>
</dbReference>
<name>A0A398CZT3_9BACT</name>
<dbReference type="CDD" id="cd02222">
    <property type="entry name" value="cupin_TM1459-like"/>
    <property type="match status" value="1"/>
</dbReference>
<protein>
    <submittedName>
        <fullName evidence="2">Cupin domain-containing protein</fullName>
    </submittedName>
</protein>
<dbReference type="Proteomes" id="UP000266489">
    <property type="component" value="Unassembled WGS sequence"/>
</dbReference>
<accession>A0A398DL18</accession>
<evidence type="ECO:0000259" key="1">
    <source>
        <dbReference type="Pfam" id="PF07883"/>
    </source>
</evidence>
<dbReference type="PANTHER" id="PTHR37694:SF1">
    <property type="entry name" value="SLR8022 PROTEIN"/>
    <property type="match status" value="1"/>
</dbReference>
<sequence length="112" mass="12476">MIVKAVQDVEEISVTEAGAHGTTIRWMLNRSDGVPTFAMRYFVVKPGGSTPRHAHPWEHEIFVIKGICTAFCEGETRHVGPDHAIYIEPEAIHSFANEGTDDLVFLCMIPIQ</sequence>